<feature type="transmembrane region" description="Helical" evidence="8">
    <location>
        <begin position="172"/>
        <end position="192"/>
    </location>
</feature>
<feature type="transmembrane region" description="Helical" evidence="8">
    <location>
        <begin position="293"/>
        <end position="312"/>
    </location>
</feature>
<dbReference type="Pfam" id="PF08395">
    <property type="entry name" value="7tm_7"/>
    <property type="match status" value="1"/>
</dbReference>
<feature type="non-terminal residue" evidence="9">
    <location>
        <position position="1"/>
    </location>
</feature>
<dbReference type="PaxDb" id="7159-AAEL017569-PA"/>
<keyword evidence="4 8" id="KW-1133">Transmembrane helix</keyword>
<keyword evidence="7 8" id="KW-0807">Transducer</keyword>
<evidence type="ECO:0000256" key="2">
    <source>
        <dbReference type="ARBA" id="ARBA00022475"/>
    </source>
</evidence>
<dbReference type="GO" id="GO:0007635">
    <property type="term" value="P:chemosensory behavior"/>
    <property type="evidence" value="ECO:0007669"/>
    <property type="project" value="TreeGrafter"/>
</dbReference>
<feature type="transmembrane region" description="Helical" evidence="8">
    <location>
        <begin position="74"/>
        <end position="97"/>
    </location>
</feature>
<keyword evidence="5 8" id="KW-0472">Membrane</keyword>
<keyword evidence="6 8" id="KW-0675">Receptor</keyword>
<dbReference type="PhylomeDB" id="J9E9W6"/>
<evidence type="ECO:0000256" key="6">
    <source>
        <dbReference type="ARBA" id="ARBA00023170"/>
    </source>
</evidence>
<dbReference type="PANTHER" id="PTHR21143:SF134">
    <property type="entry name" value="GUSTATORY RECEPTOR"/>
    <property type="match status" value="1"/>
</dbReference>
<sequence length="397" mass="45955">MFFESVRFCTLLFSVFQFTGHLPFTFHVQRKCFIASKWLVMRTTILLGLATIILGSGYIYIYMPRLSRYMLHDVLTVIQIAINYSIVLSSYSTVLLFSNKLGNILNLLCGLFSNLLYEKIDFDYRLLKKFQYKILLVHGVLYIMANGLYLVTSPDYKNTQIHVLVLHFTGEILMFVPLCLFEYFIIVGSVLYRNINHRVVHTIGVLRDFDKNAAYWDEHKVQKSKVCHKLAKQLLDLCELHRKTSVALEQISLMFSLPIMLVSMYEFILITSSIYYTYTAVLDDLRVGYPTNYIGYSSTLIYAFGLACQAYFKASFCEQFTRRAQRTGNLLNEFIDSDVDEKVELCVENFSLKLLHQNLSIGIFGLFAVNMRQLYEMVAAMTGYLIILVQVQMTTDD</sequence>
<dbReference type="GO" id="GO:0050909">
    <property type="term" value="P:sensory perception of taste"/>
    <property type="evidence" value="ECO:0007669"/>
    <property type="project" value="InterPro"/>
</dbReference>
<protein>
    <recommendedName>
        <fullName evidence="8">Gustatory receptor</fullName>
    </recommendedName>
</protein>
<dbReference type="Proteomes" id="UP000682892">
    <property type="component" value="Unassembled WGS sequence"/>
</dbReference>
<reference evidence="9" key="3">
    <citation type="submission" date="2012-09" db="EMBL/GenBank/DDBJ databases">
        <authorList>
            <consortium name="VectorBase"/>
        </authorList>
    </citation>
    <scope>NUCLEOTIDE SEQUENCE</scope>
    <source>
        <strain evidence="9">Liverpool</strain>
    </source>
</reference>
<reference evidence="9" key="2">
    <citation type="journal article" date="2007" name="Science">
        <title>Genome sequence of Aedes aegypti, a major arbovirus vector.</title>
        <authorList>
            <person name="Nene V."/>
            <person name="Wortman J.R."/>
            <person name="Lawson D."/>
            <person name="Haas B."/>
            <person name="Kodira C."/>
            <person name="Tu Z.J."/>
            <person name="Loftus B."/>
            <person name="Xi Z."/>
            <person name="Megy K."/>
            <person name="Grabherr M."/>
            <person name="Ren Q."/>
            <person name="Zdobnov E.M."/>
            <person name="Lobo N.F."/>
            <person name="Campbell K.S."/>
            <person name="Brown S.E."/>
            <person name="Bonaldo M.F."/>
            <person name="Zhu J."/>
            <person name="Sinkins S.P."/>
            <person name="Hogenkamp D.G."/>
            <person name="Amedeo P."/>
            <person name="Arensburger P."/>
            <person name="Atkinson P.W."/>
            <person name="Bidwell S."/>
            <person name="Biedler J."/>
            <person name="Birney E."/>
            <person name="Bruggner R.V."/>
            <person name="Costas J."/>
            <person name="Coy M.R."/>
            <person name="Crabtree J."/>
            <person name="Crawford M."/>
            <person name="Debruyn B."/>
            <person name="Decaprio D."/>
            <person name="Eiglmeier K."/>
            <person name="Eisenstadt E."/>
            <person name="El-Dorry H."/>
            <person name="Gelbart W.M."/>
            <person name="Gomes S.L."/>
            <person name="Hammond M."/>
            <person name="Hannick L.I."/>
            <person name="Hogan J.R."/>
            <person name="Holmes M.H."/>
            <person name="Jaffe D."/>
            <person name="Johnston J.S."/>
            <person name="Kennedy R.C."/>
            <person name="Koo H."/>
            <person name="Kravitz S."/>
            <person name="Kriventseva E.V."/>
            <person name="Kulp D."/>
            <person name="Labutti K."/>
            <person name="Lee E."/>
            <person name="Li S."/>
            <person name="Lovin D.D."/>
            <person name="Mao C."/>
            <person name="Mauceli E."/>
            <person name="Menck C.F."/>
            <person name="Miller J.R."/>
            <person name="Montgomery P."/>
            <person name="Mori A."/>
            <person name="Nascimento A.L."/>
            <person name="Naveira H.F."/>
            <person name="Nusbaum C."/>
            <person name="O'leary S."/>
            <person name="Orvis J."/>
            <person name="Pertea M."/>
            <person name="Quesneville H."/>
            <person name="Reidenbach K.R."/>
            <person name="Rogers Y.H."/>
            <person name="Roth C.W."/>
            <person name="Schneider J.R."/>
            <person name="Schatz M."/>
            <person name="Shumway M."/>
            <person name="Stanke M."/>
            <person name="Stinson E.O."/>
            <person name="Tubio J.M."/>
            <person name="Vanzee J.P."/>
            <person name="Verjovski-Almeida S."/>
            <person name="Werner D."/>
            <person name="White O."/>
            <person name="Wyder S."/>
            <person name="Zeng Q."/>
            <person name="Zhao Q."/>
            <person name="Zhao Y."/>
            <person name="Hill C.A."/>
            <person name="Raikhel A.S."/>
            <person name="Soares M.B."/>
            <person name="Knudson D.L."/>
            <person name="Lee N.H."/>
            <person name="Galagan J."/>
            <person name="Salzberg S.L."/>
            <person name="Paulsen I.T."/>
            <person name="Dimopoulos G."/>
            <person name="Collins F.H."/>
            <person name="Birren B."/>
            <person name="Fraser-Liggett C.M."/>
            <person name="Severson D.W."/>
        </authorList>
    </citation>
    <scope>NUCLEOTIDE SEQUENCE [LARGE SCALE GENOMIC DNA]</scope>
    <source>
        <strain evidence="9">Liverpool</strain>
    </source>
</reference>
<evidence type="ECO:0000313" key="9">
    <source>
        <dbReference type="EMBL" id="EJY57636.1"/>
    </source>
</evidence>
<feature type="transmembrane region" description="Helical" evidence="8">
    <location>
        <begin position="374"/>
        <end position="393"/>
    </location>
</feature>
<evidence type="ECO:0000256" key="4">
    <source>
        <dbReference type="ARBA" id="ARBA00022989"/>
    </source>
</evidence>
<dbReference type="PANTHER" id="PTHR21143">
    <property type="entry name" value="INVERTEBRATE GUSTATORY RECEPTOR"/>
    <property type="match status" value="1"/>
</dbReference>
<comment type="subcellular location">
    <subcellularLocation>
        <location evidence="1 8">Cell membrane</location>
        <topology evidence="1 8">Multi-pass membrane protein</topology>
    </subcellularLocation>
</comment>
<dbReference type="GO" id="GO:0030425">
    <property type="term" value="C:dendrite"/>
    <property type="evidence" value="ECO:0007669"/>
    <property type="project" value="TreeGrafter"/>
</dbReference>
<keyword evidence="2 8" id="KW-1003">Cell membrane</keyword>
<evidence type="ECO:0000256" key="7">
    <source>
        <dbReference type="ARBA" id="ARBA00023224"/>
    </source>
</evidence>
<dbReference type="GO" id="GO:0030424">
    <property type="term" value="C:axon"/>
    <property type="evidence" value="ECO:0007669"/>
    <property type="project" value="TreeGrafter"/>
</dbReference>
<comment type="function">
    <text evidence="8">Gustatory receptor which mediates acceptance or avoidance behavior, depending on its substrates.</text>
</comment>
<evidence type="ECO:0000256" key="5">
    <source>
        <dbReference type="ARBA" id="ARBA00023136"/>
    </source>
</evidence>
<feature type="transmembrane region" description="Helical" evidence="8">
    <location>
        <begin position="251"/>
        <end position="278"/>
    </location>
</feature>
<evidence type="ECO:0000256" key="3">
    <source>
        <dbReference type="ARBA" id="ARBA00022692"/>
    </source>
</evidence>
<name>J9E9W6_AEDAE</name>
<feature type="transmembrane region" description="Helical" evidence="8">
    <location>
        <begin position="40"/>
        <end position="62"/>
    </location>
</feature>
<organism evidence="9 10">
    <name type="scientific">Aedes aegypti</name>
    <name type="common">Yellowfever mosquito</name>
    <name type="synonym">Culex aegypti</name>
    <dbReference type="NCBI Taxonomy" id="7159"/>
    <lineage>
        <taxon>Eukaryota</taxon>
        <taxon>Metazoa</taxon>
        <taxon>Ecdysozoa</taxon>
        <taxon>Arthropoda</taxon>
        <taxon>Hexapoda</taxon>
        <taxon>Insecta</taxon>
        <taxon>Pterygota</taxon>
        <taxon>Neoptera</taxon>
        <taxon>Endopterygota</taxon>
        <taxon>Diptera</taxon>
        <taxon>Nematocera</taxon>
        <taxon>Culicoidea</taxon>
        <taxon>Culicidae</taxon>
        <taxon>Culicinae</taxon>
        <taxon>Aedini</taxon>
        <taxon>Aedes</taxon>
        <taxon>Stegomyia</taxon>
    </lineage>
</organism>
<gene>
    <name evidence="9" type="primary">GPRgr44</name>
    <name evidence="9" type="ORF">AaeL_AAEL017569</name>
</gene>
<dbReference type="GO" id="GO:0008049">
    <property type="term" value="P:male courtship behavior"/>
    <property type="evidence" value="ECO:0007669"/>
    <property type="project" value="TreeGrafter"/>
</dbReference>
<dbReference type="GO" id="GO:0007165">
    <property type="term" value="P:signal transduction"/>
    <property type="evidence" value="ECO:0007669"/>
    <property type="project" value="UniProtKB-KW"/>
</dbReference>
<reference evidence="9" key="1">
    <citation type="submission" date="2005-10" db="EMBL/GenBank/DDBJ databases">
        <authorList>
            <person name="Loftus B.J."/>
            <person name="Nene V.M."/>
            <person name="Hannick L.I."/>
            <person name="Bidwell S."/>
            <person name="Haas B."/>
            <person name="Amedeo P."/>
            <person name="Orvis J."/>
            <person name="Wortman J.R."/>
            <person name="White O.R."/>
            <person name="Salzberg S."/>
            <person name="Shumway M."/>
            <person name="Koo H."/>
            <person name="Zhao Y."/>
            <person name="Holmes M."/>
            <person name="Miller J."/>
            <person name="Schatz M."/>
            <person name="Pop M."/>
            <person name="Pai G."/>
            <person name="Utterback T."/>
            <person name="Rogers Y.-H."/>
            <person name="Kravitz S."/>
            <person name="Fraser C.M."/>
        </authorList>
    </citation>
    <scope>NUCLEOTIDE SEQUENCE</scope>
    <source>
        <strain evidence="9">Liverpool</strain>
    </source>
</reference>
<evidence type="ECO:0000256" key="1">
    <source>
        <dbReference type="ARBA" id="ARBA00004651"/>
    </source>
</evidence>
<dbReference type="InterPro" id="IPR013604">
    <property type="entry name" value="7TM_chemorcpt"/>
</dbReference>
<evidence type="ECO:0000256" key="8">
    <source>
        <dbReference type="RuleBase" id="RU363108"/>
    </source>
</evidence>
<dbReference type="AlphaFoldDB" id="J9E9W6"/>
<keyword evidence="3 8" id="KW-0812">Transmembrane</keyword>
<evidence type="ECO:0000313" key="10">
    <source>
        <dbReference type="Proteomes" id="UP000682892"/>
    </source>
</evidence>
<dbReference type="EMBL" id="CH477393">
    <property type="protein sequence ID" value="EJY57636.1"/>
    <property type="molecule type" value="Genomic_DNA"/>
</dbReference>
<proteinExistence type="inferred from homology"/>
<feature type="transmembrane region" description="Helical" evidence="8">
    <location>
        <begin position="132"/>
        <end position="152"/>
    </location>
</feature>
<dbReference type="GO" id="GO:0005886">
    <property type="term" value="C:plasma membrane"/>
    <property type="evidence" value="ECO:0007669"/>
    <property type="project" value="UniProtKB-SubCell"/>
</dbReference>
<dbReference type="GO" id="GO:0043025">
    <property type="term" value="C:neuronal cell body"/>
    <property type="evidence" value="ECO:0007669"/>
    <property type="project" value="TreeGrafter"/>
</dbReference>
<comment type="similarity">
    <text evidence="8">Belongs to the insect chemoreceptor superfamily. Gustatory receptor (GR) family.</text>
</comment>
<accession>J9E9W6</accession>